<dbReference type="GO" id="GO:0005634">
    <property type="term" value="C:nucleus"/>
    <property type="evidence" value="ECO:0007669"/>
    <property type="project" value="UniProtKB-SubCell"/>
</dbReference>
<dbReference type="SMART" id="SM00239">
    <property type="entry name" value="C2"/>
    <property type="match status" value="1"/>
</dbReference>
<reference evidence="12" key="1">
    <citation type="submission" date="2023-01" db="EMBL/GenBank/DDBJ databases">
        <title>Genome assembly of the deep-sea coral Lophelia pertusa.</title>
        <authorList>
            <person name="Herrera S."/>
            <person name="Cordes E."/>
        </authorList>
    </citation>
    <scope>NUCLEOTIDE SEQUENCE</scope>
    <source>
        <strain evidence="12">USNM1676648</strain>
        <tissue evidence="12">Polyp</tissue>
    </source>
</reference>
<evidence type="ECO:0000256" key="5">
    <source>
        <dbReference type="ARBA" id="ARBA00022490"/>
    </source>
</evidence>
<dbReference type="GO" id="GO:0005544">
    <property type="term" value="F:calcium-dependent phospholipid binding"/>
    <property type="evidence" value="ECO:0007669"/>
    <property type="project" value="InterPro"/>
</dbReference>
<dbReference type="OrthoDB" id="5855668at2759"/>
<evidence type="ECO:0000259" key="11">
    <source>
        <dbReference type="PROSITE" id="PS50004"/>
    </source>
</evidence>
<gene>
    <name evidence="12" type="ORF">OS493_020023</name>
</gene>
<dbReference type="FunFam" id="2.60.40.150:FF:000042">
    <property type="entry name" value="Copine 3"/>
    <property type="match status" value="1"/>
</dbReference>
<accession>A0A9X0CFX6</accession>
<evidence type="ECO:0000256" key="9">
    <source>
        <dbReference type="ARBA" id="ARBA00023136"/>
    </source>
</evidence>
<dbReference type="Pfam" id="PF00168">
    <property type="entry name" value="C2"/>
    <property type="match status" value="1"/>
</dbReference>
<dbReference type="GO" id="GO:0071277">
    <property type="term" value="P:cellular response to calcium ion"/>
    <property type="evidence" value="ECO:0007669"/>
    <property type="project" value="TreeGrafter"/>
</dbReference>
<keyword evidence="13" id="KW-1185">Reference proteome</keyword>
<protein>
    <recommendedName>
        <fullName evidence="11">C2 domain-containing protein</fullName>
    </recommendedName>
</protein>
<dbReference type="InterPro" id="IPR045052">
    <property type="entry name" value="Copine"/>
</dbReference>
<proteinExistence type="predicted"/>
<evidence type="ECO:0000256" key="7">
    <source>
        <dbReference type="ARBA" id="ARBA00022737"/>
    </source>
</evidence>
<evidence type="ECO:0000256" key="3">
    <source>
        <dbReference type="ARBA" id="ARBA00004496"/>
    </source>
</evidence>
<keyword evidence="4" id="KW-1003">Cell membrane</keyword>
<dbReference type="InterPro" id="IPR035892">
    <property type="entry name" value="C2_domain_sf"/>
</dbReference>
<evidence type="ECO:0000256" key="6">
    <source>
        <dbReference type="ARBA" id="ARBA00022723"/>
    </source>
</evidence>
<dbReference type="EMBL" id="MU827789">
    <property type="protein sequence ID" value="KAJ7331241.1"/>
    <property type="molecule type" value="Genomic_DNA"/>
</dbReference>
<keyword evidence="10" id="KW-0539">Nucleus</keyword>
<dbReference type="GO" id="GO:0005737">
    <property type="term" value="C:cytoplasm"/>
    <property type="evidence" value="ECO:0007669"/>
    <property type="project" value="UniProtKB-SubCell"/>
</dbReference>
<dbReference type="InterPro" id="IPR000008">
    <property type="entry name" value="C2_dom"/>
</dbReference>
<keyword evidence="7" id="KW-0677">Repeat</keyword>
<dbReference type="InterPro" id="IPR037768">
    <property type="entry name" value="C2B_Copine"/>
</dbReference>
<dbReference type="GO" id="GO:0046872">
    <property type="term" value="F:metal ion binding"/>
    <property type="evidence" value="ECO:0007669"/>
    <property type="project" value="UniProtKB-KW"/>
</dbReference>
<evidence type="ECO:0000256" key="10">
    <source>
        <dbReference type="ARBA" id="ARBA00023242"/>
    </source>
</evidence>
<evidence type="ECO:0000256" key="8">
    <source>
        <dbReference type="ARBA" id="ARBA00022837"/>
    </source>
</evidence>
<comment type="subcellular location">
    <subcellularLocation>
        <location evidence="2">Cell membrane</location>
    </subcellularLocation>
    <subcellularLocation>
        <location evidence="3">Cytoplasm</location>
    </subcellularLocation>
    <subcellularLocation>
        <location evidence="1">Nucleus</location>
    </subcellularLocation>
</comment>
<dbReference type="CDD" id="cd04047">
    <property type="entry name" value="C2B_Copine"/>
    <property type="match status" value="1"/>
</dbReference>
<organism evidence="12 13">
    <name type="scientific">Desmophyllum pertusum</name>
    <dbReference type="NCBI Taxonomy" id="174260"/>
    <lineage>
        <taxon>Eukaryota</taxon>
        <taxon>Metazoa</taxon>
        <taxon>Cnidaria</taxon>
        <taxon>Anthozoa</taxon>
        <taxon>Hexacorallia</taxon>
        <taxon>Scleractinia</taxon>
        <taxon>Caryophylliina</taxon>
        <taxon>Caryophylliidae</taxon>
        <taxon>Desmophyllum</taxon>
    </lineage>
</organism>
<dbReference type="GO" id="GO:0005886">
    <property type="term" value="C:plasma membrane"/>
    <property type="evidence" value="ECO:0007669"/>
    <property type="project" value="UniProtKB-SubCell"/>
</dbReference>
<evidence type="ECO:0000313" key="12">
    <source>
        <dbReference type="EMBL" id="KAJ7331241.1"/>
    </source>
</evidence>
<dbReference type="PROSITE" id="PS50004">
    <property type="entry name" value="C2"/>
    <property type="match status" value="1"/>
</dbReference>
<evidence type="ECO:0000256" key="2">
    <source>
        <dbReference type="ARBA" id="ARBA00004236"/>
    </source>
</evidence>
<dbReference type="PANTHER" id="PTHR10857">
    <property type="entry name" value="COPINE"/>
    <property type="match status" value="1"/>
</dbReference>
<dbReference type="SUPFAM" id="SSF49562">
    <property type="entry name" value="C2 domain (Calcium/lipid-binding domain, CaLB)"/>
    <property type="match status" value="1"/>
</dbReference>
<sequence length="180" mass="20560">MLEPRFHVIIKANVAALMISDHKCKTEEAWDISCKLLKNSDVATLQFKGHKLDKKDFFGKSDPFLVFYRCNEDNSFTAVHRTEVIKYTLNPTWKAIYHPCQGTLSIRVECYDWDRDGGHDLIGIFSTTINELNSSPGMTFEAMNPKKVAKKKGYKNSGTISLMQCRLEQQPSFLDFIRGG</sequence>
<dbReference type="Proteomes" id="UP001163046">
    <property type="component" value="Unassembled WGS sequence"/>
</dbReference>
<evidence type="ECO:0000256" key="1">
    <source>
        <dbReference type="ARBA" id="ARBA00004123"/>
    </source>
</evidence>
<keyword evidence="9" id="KW-0472">Membrane</keyword>
<keyword evidence="8" id="KW-0106">Calcium</keyword>
<comment type="caution">
    <text evidence="12">The sequence shown here is derived from an EMBL/GenBank/DDBJ whole genome shotgun (WGS) entry which is preliminary data.</text>
</comment>
<keyword evidence="5" id="KW-0963">Cytoplasm</keyword>
<dbReference type="PANTHER" id="PTHR10857:SF106">
    <property type="entry name" value="C2 DOMAIN-CONTAINING PROTEIN"/>
    <property type="match status" value="1"/>
</dbReference>
<evidence type="ECO:0000256" key="4">
    <source>
        <dbReference type="ARBA" id="ARBA00022475"/>
    </source>
</evidence>
<name>A0A9X0CFX6_9CNID</name>
<keyword evidence="6" id="KW-0479">Metal-binding</keyword>
<feature type="non-terminal residue" evidence="12">
    <location>
        <position position="180"/>
    </location>
</feature>
<dbReference type="AlphaFoldDB" id="A0A9X0CFX6"/>
<dbReference type="Gene3D" id="2.60.40.150">
    <property type="entry name" value="C2 domain"/>
    <property type="match status" value="1"/>
</dbReference>
<feature type="domain" description="C2" evidence="11">
    <location>
        <begin position="13"/>
        <end position="142"/>
    </location>
</feature>
<evidence type="ECO:0000313" key="13">
    <source>
        <dbReference type="Proteomes" id="UP001163046"/>
    </source>
</evidence>